<proteinExistence type="predicted"/>
<dbReference type="AlphaFoldDB" id="A0A6G1CAH8"/>
<organism evidence="1 2">
    <name type="scientific">Oryza meyeriana var. granulata</name>
    <dbReference type="NCBI Taxonomy" id="110450"/>
    <lineage>
        <taxon>Eukaryota</taxon>
        <taxon>Viridiplantae</taxon>
        <taxon>Streptophyta</taxon>
        <taxon>Embryophyta</taxon>
        <taxon>Tracheophyta</taxon>
        <taxon>Spermatophyta</taxon>
        <taxon>Magnoliopsida</taxon>
        <taxon>Liliopsida</taxon>
        <taxon>Poales</taxon>
        <taxon>Poaceae</taxon>
        <taxon>BOP clade</taxon>
        <taxon>Oryzoideae</taxon>
        <taxon>Oryzeae</taxon>
        <taxon>Oryzinae</taxon>
        <taxon>Oryza</taxon>
        <taxon>Oryza meyeriana</taxon>
    </lineage>
</organism>
<name>A0A6G1CAH8_9ORYZ</name>
<keyword evidence="2" id="KW-1185">Reference proteome</keyword>
<evidence type="ECO:0000313" key="2">
    <source>
        <dbReference type="Proteomes" id="UP000479710"/>
    </source>
</evidence>
<protein>
    <submittedName>
        <fullName evidence="1">Uncharacterized protein</fullName>
    </submittedName>
</protein>
<evidence type="ECO:0000313" key="1">
    <source>
        <dbReference type="EMBL" id="KAF0896804.1"/>
    </source>
</evidence>
<comment type="caution">
    <text evidence="1">The sequence shown here is derived from an EMBL/GenBank/DDBJ whole genome shotgun (WGS) entry which is preliminary data.</text>
</comment>
<sequence length="67" mass="7052">MAAASSFSGVLPNLSLRHGRLPIHLGAGKASSPMARMHGDFLGYALFPQEPTSEASGIFVTLKIPPF</sequence>
<accession>A0A6G1CAH8</accession>
<dbReference type="Proteomes" id="UP000479710">
    <property type="component" value="Unassembled WGS sequence"/>
</dbReference>
<reference evidence="1 2" key="1">
    <citation type="submission" date="2019-11" db="EMBL/GenBank/DDBJ databases">
        <title>Whole genome sequence of Oryza granulata.</title>
        <authorList>
            <person name="Li W."/>
        </authorList>
    </citation>
    <scope>NUCLEOTIDE SEQUENCE [LARGE SCALE GENOMIC DNA]</scope>
    <source>
        <strain evidence="2">cv. Menghai</strain>
        <tissue evidence="1">Leaf</tissue>
    </source>
</reference>
<dbReference type="EMBL" id="SPHZ02000010">
    <property type="protein sequence ID" value="KAF0896804.1"/>
    <property type="molecule type" value="Genomic_DNA"/>
</dbReference>
<gene>
    <name evidence="1" type="ORF">E2562_028102</name>
</gene>